<feature type="compositionally biased region" description="Basic and acidic residues" evidence="1">
    <location>
        <begin position="314"/>
        <end position="327"/>
    </location>
</feature>
<evidence type="ECO:0000256" key="2">
    <source>
        <dbReference type="SAM" id="Phobius"/>
    </source>
</evidence>
<feature type="transmembrane region" description="Helical" evidence="2">
    <location>
        <begin position="26"/>
        <end position="43"/>
    </location>
</feature>
<feature type="region of interest" description="Disordered" evidence="1">
    <location>
        <begin position="790"/>
        <end position="826"/>
    </location>
</feature>
<proteinExistence type="predicted"/>
<accession>A0ABQ7FWH9</accession>
<keyword evidence="2" id="KW-0472">Membrane</keyword>
<evidence type="ECO:0000256" key="1">
    <source>
        <dbReference type="SAM" id="MobiDB-lite"/>
    </source>
</evidence>
<organism evidence="3 4">
    <name type="scientific">Dunaliella salina</name>
    <name type="common">Green alga</name>
    <name type="synonym">Protococcus salinus</name>
    <dbReference type="NCBI Taxonomy" id="3046"/>
    <lineage>
        <taxon>Eukaryota</taxon>
        <taxon>Viridiplantae</taxon>
        <taxon>Chlorophyta</taxon>
        <taxon>core chlorophytes</taxon>
        <taxon>Chlorophyceae</taxon>
        <taxon>CS clade</taxon>
        <taxon>Chlamydomonadales</taxon>
        <taxon>Dunaliellaceae</taxon>
        <taxon>Dunaliella</taxon>
    </lineage>
</organism>
<dbReference type="PANTHER" id="PTHR24330:SF19">
    <property type="entry name" value="MEDIATOR OF RNA POLYMERASE II TRANSCRIPTION SUBUNIT 29"/>
    <property type="match status" value="1"/>
</dbReference>
<feature type="transmembrane region" description="Helical" evidence="2">
    <location>
        <begin position="134"/>
        <end position="153"/>
    </location>
</feature>
<feature type="region of interest" description="Disordered" evidence="1">
    <location>
        <begin position="308"/>
        <end position="327"/>
    </location>
</feature>
<gene>
    <name evidence="3" type="ORF">DUNSADRAFT_2267</name>
</gene>
<dbReference type="InterPro" id="IPR052145">
    <property type="entry name" value="Mediator/Homeobox_domain"/>
</dbReference>
<reference evidence="3" key="1">
    <citation type="submission" date="2017-08" db="EMBL/GenBank/DDBJ databases">
        <authorList>
            <person name="Polle J.E."/>
            <person name="Barry K."/>
            <person name="Cushman J."/>
            <person name="Schmutz J."/>
            <person name="Tran D."/>
            <person name="Hathwaick L.T."/>
            <person name="Yim W.C."/>
            <person name="Jenkins J."/>
            <person name="Mckie-Krisberg Z.M."/>
            <person name="Prochnik S."/>
            <person name="Lindquist E."/>
            <person name="Dockter R.B."/>
            <person name="Adam C."/>
            <person name="Molina H."/>
            <person name="Bunkerborg J."/>
            <person name="Jin E."/>
            <person name="Buchheim M."/>
            <person name="Magnuson J."/>
        </authorList>
    </citation>
    <scope>NUCLEOTIDE SEQUENCE</scope>
    <source>
        <strain evidence="3">CCAP 19/18</strain>
    </source>
</reference>
<feature type="transmembrane region" description="Helical" evidence="2">
    <location>
        <begin position="160"/>
        <end position="178"/>
    </location>
</feature>
<feature type="compositionally biased region" description="Low complexity" evidence="1">
    <location>
        <begin position="793"/>
        <end position="812"/>
    </location>
</feature>
<feature type="transmembrane region" description="Helical" evidence="2">
    <location>
        <begin position="103"/>
        <end position="122"/>
    </location>
</feature>
<keyword evidence="4" id="KW-1185">Reference proteome</keyword>
<dbReference type="Proteomes" id="UP000815325">
    <property type="component" value="Unassembled WGS sequence"/>
</dbReference>
<feature type="transmembrane region" description="Helical" evidence="2">
    <location>
        <begin position="75"/>
        <end position="91"/>
    </location>
</feature>
<dbReference type="PANTHER" id="PTHR24330">
    <property type="entry name" value="HOMEOBOX PROTEIN BARH-LIKE"/>
    <property type="match status" value="1"/>
</dbReference>
<keyword evidence="2" id="KW-1133">Transmembrane helix</keyword>
<sequence>MKKSPMSASSPGRSSLHCGLLGCEQAMLWSITMLGTLGAFWVCQDCTRHLTGHAVVAMLVVFSSVFAVLRKNMTVLWWTVLVFSLLKNAVVLRMSSLDKAPSLFLQSGWTFTVGMGLLKTYFNVPQLLMLNLQGFPLLCLMTSNAGATAVFYCTVLKHSCLVALLQAAGSQMLWYYILVAIRGMHASSDAPRGSALSCNLPKAKQQQVKGSVGEVHDCARQLIPLQQQPQHQHQQQWQWQQQVQQQQQQKQLVEAGHAGVPGALQHSRLAQQSDTQVSPYKAEVADRAGAQCLMDSCELLFPGQRSLQQSNGVHRREKERPQVLPEPRRALNHSIPGKLQPQRAQLPAQCYGFAQPIMRKTLAEASRTKAERPTQQRYSSRTNQCGRLQPNMRLHHLQQACRMAVKISGPSLPEHVPGAAIGQLQCRLQRYHHMVYGEAPAVRAGCLVLSFGVLPVGSTGHGLPMQEVCPHTVATIQEWAQEHGLMAAEDDSLTVQACHQADWGIASSPSGCSMALHTPFLITSPSSQDEPALVLRHTLAEFEGPAPPQEQEASCQFELTIAAPPKFDQLRGWQCAADAPEELPEDDGVKRRSLSLLASVDGQFVPTFVEQRSMASNGERVAQACVRLPGAAASCPKVVMLELWAAGSLVCSYSAMLLPSSCSGALAELQGMEQGVQGSHEYIRDLVSWARFQALSRSARHQQQQGGLAAAEDAHMQAAEAAPWEQLALMSSTGKDLLEYSLSEGMLAVAGLLLEGLMDFPFCMPTSALLEDHEEDHENNIETDQQASLLPDSSTQQQEPAAASAAAATTSPSPGPQNPSRWGAAGRQASLWTSASHACIKGFEGAPNGACQVSDSQQQQQQQQQCLADQPSEEGYRKWGAHFSQQLLHIRFNCCSFGCTIALLRAVLSRDLMKVVFMFINFIPYAVNCSEPQASLRTAKYTHMAMWSLMGLGLCYMEANTRNMVNLNADAFVLVLFFSPSFDQGGLRAIVLERMLTTVVIALLCNKLQTWCPLLRSLTVNALAFTVECAVDVYFRFLYLQHLMGQRQSQKSRTTCFKDLPVA</sequence>
<protein>
    <submittedName>
        <fullName evidence="3">Uncharacterized protein</fullName>
    </submittedName>
</protein>
<name>A0ABQ7FWH9_DUNSA</name>
<evidence type="ECO:0000313" key="3">
    <source>
        <dbReference type="EMBL" id="KAF5826718.1"/>
    </source>
</evidence>
<dbReference type="EMBL" id="MU070750">
    <property type="protein sequence ID" value="KAF5826718.1"/>
    <property type="molecule type" value="Genomic_DNA"/>
</dbReference>
<comment type="caution">
    <text evidence="3">The sequence shown here is derived from an EMBL/GenBank/DDBJ whole genome shotgun (WGS) entry which is preliminary data.</text>
</comment>
<feature type="transmembrane region" description="Helical" evidence="2">
    <location>
        <begin position="50"/>
        <end position="69"/>
    </location>
</feature>
<keyword evidence="2" id="KW-0812">Transmembrane</keyword>
<evidence type="ECO:0000313" key="4">
    <source>
        <dbReference type="Proteomes" id="UP000815325"/>
    </source>
</evidence>